<protein>
    <recommendedName>
        <fullName evidence="3">Inheritance of peroxisomes protein 2</fullName>
    </recommendedName>
</protein>
<evidence type="ECO:0000256" key="9">
    <source>
        <dbReference type="ARBA" id="ARBA00023180"/>
    </source>
</evidence>
<dbReference type="Proteomes" id="UP000019375">
    <property type="component" value="Unassembled WGS sequence"/>
</dbReference>
<proteinExistence type="inferred from homology"/>
<dbReference type="GO" id="GO:0005778">
    <property type="term" value="C:peroxisomal membrane"/>
    <property type="evidence" value="ECO:0007669"/>
    <property type="project" value="UniProtKB-SubCell"/>
</dbReference>
<gene>
    <name evidence="11" type="ORF">BN860_03840g</name>
</gene>
<evidence type="ECO:0000256" key="1">
    <source>
        <dbReference type="ARBA" id="ARBA00004549"/>
    </source>
</evidence>
<evidence type="ECO:0000256" key="7">
    <source>
        <dbReference type="ARBA" id="ARBA00023140"/>
    </source>
</evidence>
<feature type="region of interest" description="Disordered" evidence="10">
    <location>
        <begin position="577"/>
        <end position="603"/>
    </location>
</feature>
<keyword evidence="9" id="KW-0325">Glycoprotein</keyword>
<keyword evidence="6" id="KW-0472">Membrane</keyword>
<dbReference type="AlphaFoldDB" id="A0A8J2T3X8"/>
<comment type="subcellular location">
    <subcellularLocation>
        <location evidence="1">Peroxisome membrane</location>
        <topology evidence="1">Single-pass membrane protein</topology>
    </subcellularLocation>
</comment>
<keyword evidence="4" id="KW-0812">Transmembrane</keyword>
<evidence type="ECO:0000256" key="6">
    <source>
        <dbReference type="ARBA" id="ARBA00023136"/>
    </source>
</evidence>
<evidence type="ECO:0000313" key="12">
    <source>
        <dbReference type="Proteomes" id="UP000019375"/>
    </source>
</evidence>
<evidence type="ECO:0000256" key="2">
    <source>
        <dbReference type="ARBA" id="ARBA00007231"/>
    </source>
</evidence>
<evidence type="ECO:0000313" key="11">
    <source>
        <dbReference type="EMBL" id="CDF87324.1"/>
    </source>
</evidence>
<keyword evidence="5" id="KW-1133">Transmembrane helix</keyword>
<sequence length="710" mass="81103">MEDGRIVAHEMSNFGEPQVPEPLFGAKPFTSSVETLLEDHTPLPRLCYQCGKMSPSWTDSHASSPTVVNERYEMPLPNSAVTDFWTATVRKVFHELPYASSDRFLERFHYTVISSDLLGDLNRWRISDTITSPDQQGGDWCSLPSNSMSAHISSLSCWPTHKNLQTTSASKLCLKGNFDYLSTLSYVRKTLKLLKDVKGSRRRILTVILTVLRLTFQQEYLKAQFTKRRALASLKSILDSLQSLSILHHKYFVASKGVCEQSSPRIYGTVQDLLVSSLDLLYYSMEKATQQLLSVCDTSELAKYCGIYDVALPELFYRLTEPAIDVESRLSRVRILRKLMLCCLLSQNQNHGRTVCDLPMCNLLRKIFPSQTWTARIGELERLRLVTCNLQKLRALTSSLITSLVQYTEIFGRHSSLMEEGHREKRYSRIYSPSNNDESSKKILNATVSPTKLSMTLHGLRDLEKLLLVSNGDLTVNDCTSNIVRERLADLLQIWQESVSIPEIQRQEKRPPLNKFGNRGLSLDVLKNPVEFNFACGGPQAPKLDDQVDITNVDDDDAQSDLELDSDYEVFRTEATDMNSEEEEDINENHTEDNEVSAEPTRKLRSSEKTFIDTQTERYRGFTDDELRKKLAEGILKFAEENRQGRRKLRTQKSFELLRQHKSNDWTTLGSVRQISSASELTLKSSILNHKISTEETIPIFYELQELMDK</sequence>
<evidence type="ECO:0000256" key="8">
    <source>
        <dbReference type="ARBA" id="ARBA00023170"/>
    </source>
</evidence>
<name>A0A8J2T3X8_ZYGB2</name>
<organism evidence="11 12">
    <name type="scientific">Zygosaccharomyces bailii (strain CLIB 213 / ATCC 58445 / CBS 680 / BCRC 21525 / NBRC 1098 / NCYC 1416 / NRRL Y-2227)</name>
    <dbReference type="NCBI Taxonomy" id="1333698"/>
    <lineage>
        <taxon>Eukaryota</taxon>
        <taxon>Fungi</taxon>
        <taxon>Dikarya</taxon>
        <taxon>Ascomycota</taxon>
        <taxon>Saccharomycotina</taxon>
        <taxon>Saccharomycetes</taxon>
        <taxon>Saccharomycetales</taxon>
        <taxon>Saccharomycetaceae</taxon>
        <taxon>Zygosaccharomyces</taxon>
    </lineage>
</organism>
<dbReference type="PRINTS" id="PR02104">
    <property type="entry name" value="INPROXISOME2"/>
</dbReference>
<comment type="similarity">
    <text evidence="2">Belongs to the INP2 family.</text>
</comment>
<dbReference type="EMBL" id="HG316454">
    <property type="protein sequence ID" value="CDF87324.1"/>
    <property type="molecule type" value="Genomic_DNA"/>
</dbReference>
<keyword evidence="12" id="KW-1185">Reference proteome</keyword>
<accession>A0A8J2T3X8</accession>
<reference evidence="12" key="1">
    <citation type="journal article" date="2013" name="Genome Announc.">
        <title>Genome sequence of the food spoilage yeast Zygosaccharomyces bailii CLIB 213(T).</title>
        <authorList>
            <person name="Galeote V."/>
            <person name="Bigey F."/>
            <person name="Devillers H."/>
            <person name="Neuveglise C."/>
            <person name="Dequin S."/>
        </authorList>
    </citation>
    <scope>NUCLEOTIDE SEQUENCE [LARGE SCALE GENOMIC DNA]</scope>
    <source>
        <strain evidence="12">CLIB 213 / ATCC 58445 / CBS 680 / CCRC 21525 / NBRC 1098 / NCYC 1416 / NRRL Y-2227</strain>
    </source>
</reference>
<evidence type="ECO:0000256" key="5">
    <source>
        <dbReference type="ARBA" id="ARBA00022989"/>
    </source>
</evidence>
<evidence type="ECO:0000256" key="10">
    <source>
        <dbReference type="SAM" id="MobiDB-lite"/>
    </source>
</evidence>
<dbReference type="GO" id="GO:0045033">
    <property type="term" value="P:peroxisome inheritance"/>
    <property type="evidence" value="ECO:0007669"/>
    <property type="project" value="InterPro"/>
</dbReference>
<dbReference type="InterPro" id="IPR026235">
    <property type="entry name" value="INP2"/>
</dbReference>
<keyword evidence="8" id="KW-0675">Receptor</keyword>
<keyword evidence="7" id="KW-0576">Peroxisome</keyword>
<evidence type="ECO:0000256" key="3">
    <source>
        <dbReference type="ARBA" id="ARBA00021399"/>
    </source>
</evidence>
<dbReference type="OrthoDB" id="4045067at2759"/>
<evidence type="ECO:0000256" key="4">
    <source>
        <dbReference type="ARBA" id="ARBA00022692"/>
    </source>
</evidence>